<comment type="caution">
    <text evidence="3">The sequence shown here is derived from an EMBL/GenBank/DDBJ whole genome shotgun (WGS) entry which is preliminary data.</text>
</comment>
<dbReference type="Proteomes" id="UP000295705">
    <property type="component" value="Unassembled WGS sequence"/>
</dbReference>
<dbReference type="InterPro" id="IPR015402">
    <property type="entry name" value="DUF1980"/>
</dbReference>
<keyword evidence="1" id="KW-0812">Transmembrane</keyword>
<reference evidence="3 4" key="1">
    <citation type="submission" date="2019-03" db="EMBL/GenBank/DDBJ databases">
        <title>Genomic Encyclopedia of Type Strains, Phase IV (KMG-IV): sequencing the most valuable type-strain genomes for metagenomic binning, comparative biology and taxonomic classification.</title>
        <authorList>
            <person name="Goeker M."/>
        </authorList>
    </citation>
    <scope>NUCLEOTIDE SEQUENCE [LARGE SCALE GENOMIC DNA]</scope>
    <source>
        <strain evidence="3 4">DSM 45775</strain>
    </source>
</reference>
<keyword evidence="4" id="KW-1185">Reference proteome</keyword>
<keyword evidence="1" id="KW-0472">Membrane</keyword>
<gene>
    <name evidence="3" type="ORF">EV188_101130</name>
</gene>
<dbReference type="EMBL" id="SNYO01000001">
    <property type="protein sequence ID" value="TDQ64882.1"/>
    <property type="molecule type" value="Genomic_DNA"/>
</dbReference>
<evidence type="ECO:0000313" key="4">
    <source>
        <dbReference type="Proteomes" id="UP000295705"/>
    </source>
</evidence>
<keyword evidence="1" id="KW-1133">Transmembrane helix</keyword>
<feature type="transmembrane region" description="Helical" evidence="1">
    <location>
        <begin position="36"/>
        <end position="54"/>
    </location>
</feature>
<evidence type="ECO:0000256" key="1">
    <source>
        <dbReference type="SAM" id="Phobius"/>
    </source>
</evidence>
<evidence type="ECO:0000313" key="3">
    <source>
        <dbReference type="EMBL" id="TDQ64882.1"/>
    </source>
</evidence>
<dbReference type="AlphaFoldDB" id="A0A4R6VM66"/>
<sequence length="256" mass="26390">MSSRALGGVLLVLLGGVVLRVTVTGEFLDYVRAGLRVPLLAVGVVLVVVGVVAVGRGWGRPSEEAPVASARMHTHGPAAVSRAEIAEARRGEGHDHSRTPGVAWLLLAPVLLVLLAPPPALGAFAAARGDGAIPEPPSETRFAPLAGGPAVPLAVHDYAWRAAWDDGRTLAGRDVVLTGFVTPAPDGGWSVTRTVMTCCAADARSYPVQVVGDPRPRVPNTWVQVTGHFVPASAEHHAAVVATAVAPVAAPAQPYE</sequence>
<evidence type="ECO:0000259" key="2">
    <source>
        <dbReference type="Pfam" id="PF21537"/>
    </source>
</evidence>
<name>A0A4R6VM66_9PSEU</name>
<proteinExistence type="predicted"/>
<dbReference type="InterPro" id="IPR048447">
    <property type="entry name" value="DUF1980_C"/>
</dbReference>
<protein>
    <submittedName>
        <fullName evidence="3">Putative repeat protein (TIGR03943 family)</fullName>
    </submittedName>
</protein>
<dbReference type="NCBIfam" id="TIGR03943">
    <property type="entry name" value="TIGR03943 family putative permease subunit"/>
    <property type="match status" value="1"/>
</dbReference>
<dbReference type="Pfam" id="PF21537">
    <property type="entry name" value="DUF1980_C"/>
    <property type="match status" value="1"/>
</dbReference>
<dbReference type="OrthoDB" id="359029at2"/>
<accession>A0A4R6VM66</accession>
<dbReference type="RefSeq" id="WP_133824331.1">
    <property type="nucleotide sequence ID" value="NZ_BAABHR010000015.1"/>
</dbReference>
<organism evidence="3 4">
    <name type="scientific">Actinomycetospora succinea</name>
    <dbReference type="NCBI Taxonomy" id="663603"/>
    <lineage>
        <taxon>Bacteria</taxon>
        <taxon>Bacillati</taxon>
        <taxon>Actinomycetota</taxon>
        <taxon>Actinomycetes</taxon>
        <taxon>Pseudonocardiales</taxon>
        <taxon>Pseudonocardiaceae</taxon>
        <taxon>Actinomycetospora</taxon>
    </lineage>
</organism>
<feature type="domain" description="DUF1980" evidence="2">
    <location>
        <begin position="171"/>
        <end position="255"/>
    </location>
</feature>